<feature type="domain" description="Metallo-beta-lactamase" evidence="3">
    <location>
        <begin position="22"/>
        <end position="185"/>
    </location>
</feature>
<dbReference type="Gene3D" id="3.60.15.10">
    <property type="entry name" value="Ribonuclease Z/Hydroxyacylglutathione hydrolase-like"/>
    <property type="match status" value="1"/>
</dbReference>
<keyword evidence="5" id="KW-1185">Reference proteome</keyword>
<dbReference type="Proteomes" id="UP000030655">
    <property type="component" value="Unassembled WGS sequence"/>
</dbReference>
<accession>A0A059F5A2</accession>
<organism evidence="4 5">
    <name type="scientific">Anncaliia algerae PRA339</name>
    <dbReference type="NCBI Taxonomy" id="1288291"/>
    <lineage>
        <taxon>Eukaryota</taxon>
        <taxon>Fungi</taxon>
        <taxon>Fungi incertae sedis</taxon>
        <taxon>Microsporidia</taxon>
        <taxon>Tubulinosematoidea</taxon>
        <taxon>Tubulinosematidae</taxon>
        <taxon>Anncaliia</taxon>
    </lineage>
</organism>
<evidence type="ECO:0000313" key="4">
    <source>
        <dbReference type="EMBL" id="KCZ82159.1"/>
    </source>
</evidence>
<dbReference type="SUPFAM" id="SSF56281">
    <property type="entry name" value="Metallo-hydrolase/oxidoreductase"/>
    <property type="match status" value="1"/>
</dbReference>
<dbReference type="HOGENOM" id="CLU_428282_0_0_1"/>
<dbReference type="AlphaFoldDB" id="A0A059F5A2"/>
<keyword evidence="1" id="KW-0539">Nucleus</keyword>
<evidence type="ECO:0000259" key="3">
    <source>
        <dbReference type="Pfam" id="PF16661"/>
    </source>
</evidence>
<evidence type="ECO:0000256" key="1">
    <source>
        <dbReference type="RuleBase" id="RU365006"/>
    </source>
</evidence>
<dbReference type="InterPro" id="IPR001279">
    <property type="entry name" value="Metallo-B-lactamas"/>
</dbReference>
<keyword evidence="2" id="KW-0175">Coiled coil</keyword>
<evidence type="ECO:0000256" key="2">
    <source>
        <dbReference type="SAM" id="Coils"/>
    </source>
</evidence>
<protein>
    <recommendedName>
        <fullName evidence="1">Cleavage and polyadenylation specificity factor subunit 2</fullName>
    </recommendedName>
    <alternativeName>
        <fullName evidence="1">Cleavage and polyadenylation specificity factor 100 kDa subunit</fullName>
    </alternativeName>
</protein>
<dbReference type="InterPro" id="IPR036866">
    <property type="entry name" value="RibonucZ/Hydroxyglut_hydro"/>
</dbReference>
<proteinExistence type="inferred from homology"/>
<reference evidence="4 5" key="2">
    <citation type="submission" date="2014-03" db="EMBL/GenBank/DDBJ databases">
        <title>The Genome Sequence of Anncaliia algerae insect isolate PRA339.</title>
        <authorList>
            <consortium name="The Broad Institute Genome Sequencing Platform"/>
            <consortium name="The Broad Institute Genome Sequencing Center for Infectious Disease"/>
            <person name="Cuomo C."/>
            <person name="Becnel J."/>
            <person name="Sanscrainte N."/>
            <person name="Walker B."/>
            <person name="Young S.K."/>
            <person name="Zeng Q."/>
            <person name="Gargeya S."/>
            <person name="Fitzgerald M."/>
            <person name="Haas B."/>
            <person name="Abouelleil A."/>
            <person name="Alvarado L."/>
            <person name="Arachchi H.M."/>
            <person name="Berlin A.M."/>
            <person name="Chapman S.B."/>
            <person name="Dewar J."/>
            <person name="Goldberg J."/>
            <person name="Griggs A."/>
            <person name="Gujja S."/>
            <person name="Hansen M."/>
            <person name="Howarth C."/>
            <person name="Imamovic A."/>
            <person name="Larimer J."/>
            <person name="McCowan C."/>
            <person name="Murphy C."/>
            <person name="Neiman D."/>
            <person name="Pearson M."/>
            <person name="Priest M."/>
            <person name="Roberts A."/>
            <person name="Saif S."/>
            <person name="Shea T."/>
            <person name="Sisk P."/>
            <person name="Sykes S."/>
            <person name="Wortman J."/>
            <person name="Nusbaum C."/>
            <person name="Birren B."/>
        </authorList>
    </citation>
    <scope>NUCLEOTIDE SEQUENCE [LARGE SCALE GENOMIC DNA]</scope>
    <source>
        <strain evidence="4 5">PRA339</strain>
    </source>
</reference>
<comment type="subcellular location">
    <subcellularLocation>
        <location evidence="1">Nucleus</location>
    </subcellularLocation>
</comment>
<dbReference type="GO" id="GO:0006398">
    <property type="term" value="P:mRNA 3'-end processing by stem-loop binding and cleavage"/>
    <property type="evidence" value="ECO:0007669"/>
    <property type="project" value="InterPro"/>
</dbReference>
<dbReference type="GO" id="GO:0003723">
    <property type="term" value="F:RNA binding"/>
    <property type="evidence" value="ECO:0007669"/>
    <property type="project" value="UniProtKB-KW"/>
</dbReference>
<feature type="coiled-coil region" evidence="2">
    <location>
        <begin position="429"/>
        <end position="456"/>
    </location>
</feature>
<sequence>MFSRKIHITEVVPATQKIFSHLVTISDTKILFNFGTNNDLDTSIYDSFKNEIKDIDFILLNHSELNFVGALPYLIKNGFRGKIYSTLPIKSFGKIMLQENFNNKNIYNRAISYSFNDIEKIFDEIQSIKYLQPIELGQGIRITAYNSGYGLGGSIWRINQEEDSLLFGIYFDHKKTNHLNGIDFALPKNSIFICDSSYILGKSISRKERNSEFKERIIKKLKENKKVVIIVDYLQFMEIGLLLDDILIQLNSTNKSITGSCIGFYARAYAECIKGMIEWSGDILLKEFGEHKENPFAFKHINFYEKYTNMKESDLLICFSEEVFATKLLHVIKEDENNLIINLINQNIKKDYVVKSIPTFEIKEVQFADKLESSSSFSEIEEVVTKKENWYDLGTEVYINDKELYFPPLKRHKKIDEYNKVIPFDLTKKEIKEIKIEEVKEETKEIREEIKLIKEKFTVKNEIISYNFKSLSDLKSSINVLETILPKKIVILPVESNLSKVFYYKLKLNKVFDEVFLMNKEISLYSQKGYMSVGLDPEFNKLSYKVINDNSYLNFEGVVIQNELKFIKESQDCAVIGEFNFKELRKKFLENGLMIESINDNKICVSKEVIIERKERDIYIEGSYNSLYFYVLNVLNNFVFYV</sequence>
<comment type="similarity">
    <text evidence="1">Belongs to the metallo-beta-lactamase superfamily. RNA-metabolizing metallo-beta-lactamase-like family. CPSF2/YSH1 subfamily.</text>
</comment>
<dbReference type="EMBL" id="KK365132">
    <property type="protein sequence ID" value="KCZ82159.1"/>
    <property type="molecule type" value="Genomic_DNA"/>
</dbReference>
<reference evidence="5" key="1">
    <citation type="submission" date="2013-02" db="EMBL/GenBank/DDBJ databases">
        <authorList>
            <consortium name="The Broad Institute Genome Sequencing Platform"/>
            <person name="Cuomo C."/>
            <person name="Becnel J."/>
            <person name="Sanscrainte N."/>
            <person name="Walker B."/>
            <person name="Young S.K."/>
            <person name="Zeng Q."/>
            <person name="Gargeya S."/>
            <person name="Fitzgerald M."/>
            <person name="Haas B."/>
            <person name="Abouelleil A."/>
            <person name="Alvarado L."/>
            <person name="Arachchi H.M."/>
            <person name="Berlin A.M."/>
            <person name="Chapman S.B."/>
            <person name="Dewar J."/>
            <person name="Goldberg J."/>
            <person name="Griggs A."/>
            <person name="Gujja S."/>
            <person name="Hansen M."/>
            <person name="Howarth C."/>
            <person name="Imamovic A."/>
            <person name="Larimer J."/>
            <person name="McCowan C."/>
            <person name="Murphy C."/>
            <person name="Neiman D."/>
            <person name="Pearson M."/>
            <person name="Priest M."/>
            <person name="Roberts A."/>
            <person name="Saif S."/>
            <person name="Shea T."/>
            <person name="Sisk P."/>
            <person name="Sykes S."/>
            <person name="Wortman J."/>
            <person name="Nusbaum C."/>
            <person name="Birren B."/>
        </authorList>
    </citation>
    <scope>NUCLEOTIDE SEQUENCE [LARGE SCALE GENOMIC DNA]</scope>
    <source>
        <strain evidence="5">PRA339</strain>
    </source>
</reference>
<dbReference type="STRING" id="1288291.A0A059F5A2"/>
<dbReference type="Pfam" id="PF16661">
    <property type="entry name" value="Lactamase_B_6"/>
    <property type="match status" value="1"/>
</dbReference>
<dbReference type="VEuPathDB" id="MicrosporidiaDB:H312_00436"/>
<gene>
    <name evidence="4" type="ORF">H312_00436</name>
</gene>
<dbReference type="PANTHER" id="PTHR45922">
    <property type="entry name" value="CLEAVAGE AND POLYADENYLATION SPECIFICITY FACTOR SUBUNIT 2"/>
    <property type="match status" value="1"/>
</dbReference>
<evidence type="ECO:0000313" key="5">
    <source>
        <dbReference type="Proteomes" id="UP000030655"/>
    </source>
</evidence>
<name>A0A059F5A2_9MICR</name>
<dbReference type="PANTHER" id="PTHR45922:SF1">
    <property type="entry name" value="CLEAVAGE AND POLYADENYLATION SPECIFICITY FACTOR SUBUNIT 2"/>
    <property type="match status" value="1"/>
</dbReference>
<dbReference type="GO" id="GO:0005847">
    <property type="term" value="C:mRNA cleavage and polyadenylation specificity factor complex"/>
    <property type="evidence" value="ECO:0007669"/>
    <property type="project" value="InterPro"/>
</dbReference>
<keyword evidence="1" id="KW-0507">mRNA processing</keyword>
<dbReference type="OrthoDB" id="64353at2759"/>
<dbReference type="InterPro" id="IPR027075">
    <property type="entry name" value="CPSF2"/>
</dbReference>
<keyword evidence="1" id="KW-0694">RNA-binding</keyword>